<evidence type="ECO:0000256" key="8">
    <source>
        <dbReference type="ARBA" id="ARBA00023136"/>
    </source>
</evidence>
<feature type="transmembrane region" description="Helical" evidence="9">
    <location>
        <begin position="222"/>
        <end position="243"/>
    </location>
</feature>
<dbReference type="KEGG" id="cbq:AL705_05575"/>
<comment type="subcellular location">
    <subcellularLocation>
        <location evidence="1 9">Cell membrane</location>
        <topology evidence="1 9">Multi-pass membrane protein</topology>
    </subcellularLocation>
</comment>
<dbReference type="EMBL" id="CP012390">
    <property type="protein sequence ID" value="ALE19152.1"/>
    <property type="molecule type" value="Genomic_DNA"/>
</dbReference>
<keyword evidence="3 9" id="KW-0813">Transport</keyword>
<dbReference type="Pfam" id="PF01235">
    <property type="entry name" value="Na_Ala_symp"/>
    <property type="match status" value="1"/>
</dbReference>
<organism evidence="10 11">
    <name type="scientific">Lawsonella clevelandensis</name>
    <dbReference type="NCBI Taxonomy" id="1528099"/>
    <lineage>
        <taxon>Bacteria</taxon>
        <taxon>Bacillati</taxon>
        <taxon>Actinomycetota</taxon>
        <taxon>Actinomycetes</taxon>
        <taxon>Mycobacteriales</taxon>
        <taxon>Lawsonellaceae</taxon>
        <taxon>Lawsonella</taxon>
    </lineage>
</organism>
<dbReference type="PATRIC" id="fig|1562462.4.peg.1148"/>
<protein>
    <submittedName>
        <fullName evidence="10">Sodium:alanine symporter</fullName>
    </submittedName>
</protein>
<sequence>MKNATELLGSINNTYGYVLMALLAIAGLYFSIRTVVVQIRHLPDMMRALVEQPEKSADGKKGISAFRAFTVSAASRVGTGNIVGVAVAIALGGPGAIFWMWLLAIIGGATAFVESTLGQLYKVRDKATGAFRGGPAYYIERGLGKRWLALLFVVAITFTYGFVFNMVQSNSITKTTSQALAPLVDNSANMKWVNLGLALALAALTAAVIFGGIWRISAVSQVLVPIMALVYIGLGLFVCVVNYDKIPGVISLIFQCAFGAKQVAGAGIGTAMLIGIRRGLFSNEAGMGSVPNASATAAVSHPVKQGYVQTLGVYFDTLVICSVTAFIILLNNPEYGLKDGAVATQHSLAHQLGDWAIPVLAVVLFFLAYSSIIGNYYYGECNIQFITESKKVLMAFRVLVVLCVFAGSLAAVELVWGLADVFMGIMATINLVAIIPLGGLAIELLRDYNRQKDAGVDPVFHRDSLPQARNVECWD</sequence>
<dbReference type="OrthoDB" id="9806926at2"/>
<dbReference type="PRINTS" id="PR00175">
    <property type="entry name" value="NAALASMPORT"/>
</dbReference>
<keyword evidence="8 9" id="KW-0472">Membrane</keyword>
<dbReference type="PANTHER" id="PTHR30330">
    <property type="entry name" value="AGSS FAMILY TRANSPORTER, SODIUM-ALANINE"/>
    <property type="match status" value="1"/>
</dbReference>
<keyword evidence="4 9" id="KW-1003">Cell membrane</keyword>
<feature type="transmembrane region" description="Helical" evidence="9">
    <location>
        <begin position="311"/>
        <end position="330"/>
    </location>
</feature>
<dbReference type="Gene3D" id="1.20.1740.10">
    <property type="entry name" value="Amino acid/polyamine transporter I"/>
    <property type="match status" value="1"/>
</dbReference>
<dbReference type="FunFam" id="1.20.1740.10:FF:000004">
    <property type="entry name" value="Sodium:alanine symporter family protein"/>
    <property type="match status" value="1"/>
</dbReference>
<feature type="transmembrane region" description="Helical" evidence="9">
    <location>
        <begin position="15"/>
        <end position="36"/>
    </location>
</feature>
<proteinExistence type="inferred from homology"/>
<dbReference type="Proteomes" id="UP000068137">
    <property type="component" value="Chromosome"/>
</dbReference>
<name>A0A0M4LZ24_9ACTN</name>
<reference evidence="10 11" key="1">
    <citation type="journal article" date="2015" name="Genome Announc.">
        <title>Complete Genome Sequences for Two Strains of a Novel Fastidious, Partially Acid-Fast, Gram-Positive Corynebacterineae Bacterium, Derived from Human Clinical Samples.</title>
        <authorList>
            <person name="Nicholson A.C."/>
            <person name="Bell M."/>
            <person name="Humrighouse B.W."/>
            <person name="McQuiston J.R."/>
        </authorList>
    </citation>
    <scope>NUCLEOTIDE SEQUENCE [LARGE SCALE GENOMIC DNA]</scope>
    <source>
        <strain evidence="10 11">X1698</strain>
    </source>
</reference>
<dbReference type="GO" id="GO:0005283">
    <property type="term" value="F:amino acid:sodium symporter activity"/>
    <property type="evidence" value="ECO:0007669"/>
    <property type="project" value="InterPro"/>
</dbReference>
<keyword evidence="6 9" id="KW-0769">Symport</keyword>
<dbReference type="GeneID" id="84895008"/>
<dbReference type="GO" id="GO:0005886">
    <property type="term" value="C:plasma membrane"/>
    <property type="evidence" value="ECO:0007669"/>
    <property type="project" value="UniProtKB-SubCell"/>
</dbReference>
<evidence type="ECO:0000256" key="7">
    <source>
        <dbReference type="ARBA" id="ARBA00022989"/>
    </source>
</evidence>
<evidence type="ECO:0000313" key="11">
    <source>
        <dbReference type="Proteomes" id="UP000068137"/>
    </source>
</evidence>
<feature type="transmembrane region" description="Helical" evidence="9">
    <location>
        <begin position="192"/>
        <end position="210"/>
    </location>
</feature>
<dbReference type="InterPro" id="IPR001463">
    <property type="entry name" value="Na/Ala_symport"/>
</dbReference>
<evidence type="ECO:0000256" key="3">
    <source>
        <dbReference type="ARBA" id="ARBA00022448"/>
    </source>
</evidence>
<evidence type="ECO:0000313" key="10">
    <source>
        <dbReference type="EMBL" id="ALE19152.1"/>
    </source>
</evidence>
<evidence type="ECO:0000256" key="9">
    <source>
        <dbReference type="RuleBase" id="RU363064"/>
    </source>
</evidence>
<evidence type="ECO:0000256" key="2">
    <source>
        <dbReference type="ARBA" id="ARBA00009261"/>
    </source>
</evidence>
<evidence type="ECO:0000256" key="4">
    <source>
        <dbReference type="ARBA" id="ARBA00022475"/>
    </source>
</evidence>
<evidence type="ECO:0000256" key="6">
    <source>
        <dbReference type="ARBA" id="ARBA00022847"/>
    </source>
</evidence>
<feature type="transmembrane region" description="Helical" evidence="9">
    <location>
        <begin position="398"/>
        <end position="416"/>
    </location>
</feature>
<comment type="similarity">
    <text evidence="2 9">Belongs to the alanine or glycine:cation symporter (AGCS) (TC 2.A.25) family.</text>
</comment>
<evidence type="ECO:0000256" key="1">
    <source>
        <dbReference type="ARBA" id="ARBA00004651"/>
    </source>
</evidence>
<feature type="transmembrane region" description="Helical" evidence="9">
    <location>
        <begin position="147"/>
        <end position="167"/>
    </location>
</feature>
<keyword evidence="5 9" id="KW-0812">Transmembrane</keyword>
<evidence type="ECO:0000256" key="5">
    <source>
        <dbReference type="ARBA" id="ARBA00022692"/>
    </source>
</evidence>
<accession>A0A0M4LZ24</accession>
<feature type="transmembrane region" description="Helical" evidence="9">
    <location>
        <begin position="422"/>
        <end position="442"/>
    </location>
</feature>
<dbReference type="PROSITE" id="PS00873">
    <property type="entry name" value="NA_ALANINE_SYMP"/>
    <property type="match status" value="1"/>
</dbReference>
<feature type="transmembrane region" description="Helical" evidence="9">
    <location>
        <begin position="355"/>
        <end position="378"/>
    </location>
</feature>
<dbReference type="PANTHER" id="PTHR30330:SF1">
    <property type="entry name" value="AMINO-ACID CARRIER PROTEIN ALST"/>
    <property type="match status" value="1"/>
</dbReference>
<keyword evidence="7 9" id="KW-1133">Transmembrane helix</keyword>
<gene>
    <name evidence="10" type="ORF">AL705_05575</name>
</gene>
<dbReference type="AlphaFoldDB" id="A0A0M4LZ24"/>
<dbReference type="NCBIfam" id="TIGR00835">
    <property type="entry name" value="agcS"/>
    <property type="match status" value="1"/>
</dbReference>
<dbReference type="RefSeq" id="WP_053962169.1">
    <property type="nucleotide sequence ID" value="NZ_CAMJVL010000010.1"/>
</dbReference>